<evidence type="ECO:0000256" key="5">
    <source>
        <dbReference type="ARBA" id="ARBA00022723"/>
    </source>
</evidence>
<gene>
    <name evidence="11" type="ORF">A1Q1_05643</name>
</gene>
<evidence type="ECO:0000256" key="1">
    <source>
        <dbReference type="ARBA" id="ARBA00001947"/>
    </source>
</evidence>
<dbReference type="InterPro" id="IPR042097">
    <property type="entry name" value="Aminopeptidase_N-like_N_sf"/>
</dbReference>
<feature type="domain" description="Peptidase M1 membrane alanine aminopeptidase" evidence="9">
    <location>
        <begin position="241"/>
        <end position="331"/>
    </location>
</feature>
<dbReference type="GO" id="GO:0070006">
    <property type="term" value="F:metalloaminopeptidase activity"/>
    <property type="evidence" value="ECO:0007669"/>
    <property type="project" value="TreeGrafter"/>
</dbReference>
<dbReference type="PANTHER" id="PTHR11533">
    <property type="entry name" value="PROTEASE M1 ZINC METALLOPROTEASE"/>
    <property type="match status" value="1"/>
</dbReference>
<evidence type="ECO:0000256" key="6">
    <source>
        <dbReference type="ARBA" id="ARBA00022801"/>
    </source>
</evidence>
<dbReference type="GO" id="GO:0008270">
    <property type="term" value="F:zinc ion binding"/>
    <property type="evidence" value="ECO:0007669"/>
    <property type="project" value="InterPro"/>
</dbReference>
<accession>J5Q7Q1</accession>
<evidence type="ECO:0000256" key="8">
    <source>
        <dbReference type="ARBA" id="ARBA00023049"/>
    </source>
</evidence>
<dbReference type="InterPro" id="IPR050344">
    <property type="entry name" value="Peptidase_M1_aminopeptidases"/>
</dbReference>
<keyword evidence="8" id="KW-0482">Metalloprotease</keyword>
<dbReference type="AlphaFoldDB" id="J5Q7Q1"/>
<dbReference type="Pfam" id="PF17900">
    <property type="entry name" value="Peptidase_M1_N"/>
    <property type="match status" value="1"/>
</dbReference>
<dbReference type="OrthoDB" id="10031169at2759"/>
<dbReference type="PRINTS" id="PR00756">
    <property type="entry name" value="ALADIPTASE"/>
</dbReference>
<evidence type="ECO:0000313" key="11">
    <source>
        <dbReference type="EMBL" id="EJT45918.1"/>
    </source>
</evidence>
<dbReference type="Gene3D" id="2.60.40.1730">
    <property type="entry name" value="tricorn interacting facor f3 domain"/>
    <property type="match status" value="1"/>
</dbReference>
<evidence type="ECO:0000256" key="7">
    <source>
        <dbReference type="ARBA" id="ARBA00022833"/>
    </source>
</evidence>
<reference evidence="11 12" key="1">
    <citation type="journal article" date="2012" name="Eukaryot. Cell">
        <title>Draft genome sequence of CBS 2479, the standard type strain of Trichosporon asahii.</title>
        <authorList>
            <person name="Yang R.Y."/>
            <person name="Li H.T."/>
            <person name="Zhu H."/>
            <person name="Zhou G.P."/>
            <person name="Wang M."/>
            <person name="Wang L."/>
        </authorList>
    </citation>
    <scope>NUCLEOTIDE SEQUENCE [LARGE SCALE GENOMIC DNA]</scope>
    <source>
        <strain evidence="12">ATCC 90039 / CBS 2479 / JCM 2466 / KCTC 7840 / NCYC 2677 / UAMH 7654</strain>
    </source>
</reference>
<proteinExistence type="inferred from homology"/>
<dbReference type="EMBL" id="ALBS01000318">
    <property type="protein sequence ID" value="EJT45918.1"/>
    <property type="molecule type" value="Genomic_DNA"/>
</dbReference>
<feature type="domain" description="Aminopeptidase N-like N-terminal" evidence="10">
    <location>
        <begin position="32"/>
        <end position="197"/>
    </location>
</feature>
<comment type="similarity">
    <text evidence="2">Belongs to the peptidase M1 family.</text>
</comment>
<dbReference type="GO" id="GO:0006508">
    <property type="term" value="P:proteolysis"/>
    <property type="evidence" value="ECO:0007669"/>
    <property type="project" value="UniProtKB-KW"/>
</dbReference>
<organism evidence="11 12">
    <name type="scientific">Trichosporon asahii var. asahii (strain ATCC 90039 / CBS 2479 / JCM 2466 / KCTC 7840 / NBRC 103889/ NCYC 2677 / UAMH 7654)</name>
    <name type="common">Yeast</name>
    <dbReference type="NCBI Taxonomy" id="1186058"/>
    <lineage>
        <taxon>Eukaryota</taxon>
        <taxon>Fungi</taxon>
        <taxon>Dikarya</taxon>
        <taxon>Basidiomycota</taxon>
        <taxon>Agaricomycotina</taxon>
        <taxon>Tremellomycetes</taxon>
        <taxon>Trichosporonales</taxon>
        <taxon>Trichosporonaceae</taxon>
        <taxon>Trichosporon</taxon>
    </lineage>
</organism>
<keyword evidence="7" id="KW-0862">Zinc</keyword>
<dbReference type="Proteomes" id="UP000002748">
    <property type="component" value="Unassembled WGS sequence"/>
</dbReference>
<evidence type="ECO:0000256" key="2">
    <source>
        <dbReference type="ARBA" id="ARBA00010136"/>
    </source>
</evidence>
<name>J5Q7Q1_TRIAS</name>
<dbReference type="GO" id="GO:0042277">
    <property type="term" value="F:peptide binding"/>
    <property type="evidence" value="ECO:0007669"/>
    <property type="project" value="TreeGrafter"/>
</dbReference>
<dbReference type="VEuPathDB" id="FungiDB:A1Q1_05643"/>
<evidence type="ECO:0000259" key="9">
    <source>
        <dbReference type="Pfam" id="PF01433"/>
    </source>
</evidence>
<keyword evidence="5" id="KW-0479">Metal-binding</keyword>
<dbReference type="Pfam" id="PF01433">
    <property type="entry name" value="Peptidase_M1"/>
    <property type="match status" value="1"/>
</dbReference>
<dbReference type="InterPro" id="IPR045357">
    <property type="entry name" value="Aminopeptidase_N-like_N"/>
</dbReference>
<comment type="cofactor">
    <cofactor evidence="1">
        <name>Zn(2+)</name>
        <dbReference type="ChEBI" id="CHEBI:29105"/>
    </cofactor>
</comment>
<keyword evidence="3 11" id="KW-0031">Aminopeptidase</keyword>
<dbReference type="KEGG" id="tasa:A1Q1_05643"/>
<evidence type="ECO:0000259" key="10">
    <source>
        <dbReference type="Pfam" id="PF17900"/>
    </source>
</evidence>
<evidence type="ECO:0000256" key="3">
    <source>
        <dbReference type="ARBA" id="ARBA00022438"/>
    </source>
</evidence>
<evidence type="ECO:0000256" key="4">
    <source>
        <dbReference type="ARBA" id="ARBA00022670"/>
    </source>
</evidence>
<dbReference type="InterPro" id="IPR001930">
    <property type="entry name" value="Peptidase_M1"/>
</dbReference>
<evidence type="ECO:0000313" key="12">
    <source>
        <dbReference type="Proteomes" id="UP000002748"/>
    </source>
</evidence>
<dbReference type="PANTHER" id="PTHR11533:SF174">
    <property type="entry name" value="PUROMYCIN-SENSITIVE AMINOPEPTIDASE-RELATED"/>
    <property type="match status" value="1"/>
</dbReference>
<dbReference type="RefSeq" id="XP_014176327.1">
    <property type="nucleotide sequence ID" value="XM_014320852.1"/>
</dbReference>
<dbReference type="SUPFAM" id="SSF63737">
    <property type="entry name" value="Leukotriene A4 hydrolase N-terminal domain"/>
    <property type="match status" value="1"/>
</dbReference>
<comment type="caution">
    <text evidence="11">The sequence shown here is derived from an EMBL/GenBank/DDBJ whole genome shotgun (WGS) entry which is preliminary data.</text>
</comment>
<dbReference type="SUPFAM" id="SSF55486">
    <property type="entry name" value="Metalloproteases ('zincins'), catalytic domain"/>
    <property type="match status" value="1"/>
</dbReference>
<sequence>MDNSLLNLTRDECAHRSKVIDLDTYRIELDLHAIDDPKTTTFASSSTVEFTPSEDKTWLDLVADSVTSVTVNGKDHPDDAKAYNGARVPITGLEVGKHNTVTVVAQCKYSRTGEGLHRFTDTADGKTYAYTHFEPTDARRMYACFEQPDLKARITFVITAPKASGVFSNQDAVSDKPGDNDTHTVTFNPTPPLSTYLTSIAVGPYYVVRDEFKEGDLKIPLAAICRESMKQYLDPKEVFRVTKAGLTFFNDAFGYTYPWGKYDSIFLPEYNIGAMEHPGLVTFSENAYIFRGTPTTMQRENLANVILHEMTHMWFGDLSTPRWWNDTWLKER</sequence>
<dbReference type="InterPro" id="IPR014782">
    <property type="entry name" value="Peptidase_M1_dom"/>
</dbReference>
<dbReference type="GO" id="GO:0016020">
    <property type="term" value="C:membrane"/>
    <property type="evidence" value="ECO:0007669"/>
    <property type="project" value="TreeGrafter"/>
</dbReference>
<dbReference type="GO" id="GO:0043171">
    <property type="term" value="P:peptide catabolic process"/>
    <property type="evidence" value="ECO:0007669"/>
    <property type="project" value="TreeGrafter"/>
</dbReference>
<keyword evidence="6" id="KW-0378">Hydrolase</keyword>
<dbReference type="GeneID" id="25989155"/>
<dbReference type="GO" id="GO:0005737">
    <property type="term" value="C:cytoplasm"/>
    <property type="evidence" value="ECO:0007669"/>
    <property type="project" value="TreeGrafter"/>
</dbReference>
<keyword evidence="4" id="KW-0645">Protease</keyword>
<dbReference type="HOGENOM" id="CLU_837255_0_0_1"/>
<dbReference type="GO" id="GO:0005615">
    <property type="term" value="C:extracellular space"/>
    <property type="evidence" value="ECO:0007669"/>
    <property type="project" value="TreeGrafter"/>
</dbReference>
<dbReference type="Gene3D" id="1.10.390.10">
    <property type="entry name" value="Neutral Protease Domain 2"/>
    <property type="match status" value="1"/>
</dbReference>
<dbReference type="MEROPS" id="M01.012"/>
<protein>
    <submittedName>
        <fullName evidence="11">Aminopeptidase N</fullName>
    </submittedName>
</protein>
<dbReference type="InterPro" id="IPR027268">
    <property type="entry name" value="Peptidase_M4/M1_CTD_sf"/>
</dbReference>